<dbReference type="InterPro" id="IPR006860">
    <property type="entry name" value="FecR"/>
</dbReference>
<evidence type="ECO:0000313" key="5">
    <source>
        <dbReference type="Proteomes" id="UP000646484"/>
    </source>
</evidence>
<evidence type="ECO:0000313" key="4">
    <source>
        <dbReference type="EMBL" id="MBC5623054.1"/>
    </source>
</evidence>
<feature type="transmembrane region" description="Helical" evidence="1">
    <location>
        <begin position="79"/>
        <end position="101"/>
    </location>
</feature>
<keyword evidence="1" id="KW-0472">Membrane</keyword>
<dbReference type="InterPro" id="IPR032508">
    <property type="entry name" value="FecR_C"/>
</dbReference>
<evidence type="ECO:0000259" key="2">
    <source>
        <dbReference type="Pfam" id="PF04773"/>
    </source>
</evidence>
<dbReference type="Gene3D" id="2.60.120.1440">
    <property type="match status" value="1"/>
</dbReference>
<protein>
    <submittedName>
        <fullName evidence="4">FecR domain-containing protein</fullName>
    </submittedName>
</protein>
<dbReference type="EMBL" id="JACOOH010000009">
    <property type="protein sequence ID" value="MBC5623054.1"/>
    <property type="molecule type" value="Genomic_DNA"/>
</dbReference>
<dbReference type="Gene3D" id="3.55.50.30">
    <property type="match status" value="1"/>
</dbReference>
<dbReference type="PANTHER" id="PTHR30273">
    <property type="entry name" value="PERIPLASMIC SIGNAL SENSOR AND SIGMA FACTOR ACTIVATOR FECR-RELATED"/>
    <property type="match status" value="1"/>
</dbReference>
<feature type="domain" description="FecR protein" evidence="2">
    <location>
        <begin position="176"/>
        <end position="271"/>
    </location>
</feature>
<dbReference type="RefSeq" id="WP_186978053.1">
    <property type="nucleotide sequence ID" value="NZ_JACOOH010000009.1"/>
</dbReference>
<keyword evidence="1" id="KW-0812">Transmembrane</keyword>
<dbReference type="InterPro" id="IPR012373">
    <property type="entry name" value="Ferrdict_sens_TM"/>
</dbReference>
<dbReference type="Proteomes" id="UP000646484">
    <property type="component" value="Unassembled WGS sequence"/>
</dbReference>
<feature type="domain" description="Protein FecR C-terminal" evidence="3">
    <location>
        <begin position="313"/>
        <end position="382"/>
    </location>
</feature>
<dbReference type="Pfam" id="PF04773">
    <property type="entry name" value="FecR"/>
    <property type="match status" value="1"/>
</dbReference>
<name>A0ABR7D586_9BACT</name>
<sequence length="387" mass="43594">MKENEIDRILADLVAGEDISAEERQILESWKEASGGISRFGREIQEIASSGAKLHGRRKSACVFEQVEQIVRKQRRVRFVRHFSVAAGIALCLGLTAYFMLFPGRQTNESVQVVATSIIPGGARAELVLPRGEVVRLDTAAKVVLTADSVTPRVISDGNTLIYDAGEKGAQVEYHTIRVPRGGEYNLQLADGTKVYLNAGSSLRYPVRFTGKRREVTLSGEGYFEVAKDSTQPFVVRAGDVDVRVLGTAFNVNAYPEKETVATTLVEGRVQVNYKTGQQVIQPGMQLVYDKQNGKVDVSVVDTEVYTSWKDGYYYFKREALENIMDVLVRWYDLTVFYQNQDLKRLEFGGRLKRYDDINYLLKKMEETRDVEFVIKGNTITVKRKTD</sequence>
<dbReference type="PANTHER" id="PTHR30273:SF2">
    <property type="entry name" value="PROTEIN FECR"/>
    <property type="match status" value="1"/>
</dbReference>
<evidence type="ECO:0000256" key="1">
    <source>
        <dbReference type="SAM" id="Phobius"/>
    </source>
</evidence>
<reference evidence="4 5" key="1">
    <citation type="submission" date="2020-08" db="EMBL/GenBank/DDBJ databases">
        <title>Genome public.</title>
        <authorList>
            <person name="Liu C."/>
            <person name="Sun Q."/>
        </authorList>
    </citation>
    <scope>NUCLEOTIDE SEQUENCE [LARGE SCALE GENOMIC DNA]</scope>
    <source>
        <strain evidence="4 5">NSJ-56</strain>
    </source>
</reference>
<comment type="caution">
    <text evidence="4">The sequence shown here is derived from an EMBL/GenBank/DDBJ whole genome shotgun (WGS) entry which is preliminary data.</text>
</comment>
<accession>A0ABR7D586</accession>
<keyword evidence="1" id="KW-1133">Transmembrane helix</keyword>
<organism evidence="4 5">
    <name type="scientific">Butyricimonas hominis</name>
    <dbReference type="NCBI Taxonomy" id="2763032"/>
    <lineage>
        <taxon>Bacteria</taxon>
        <taxon>Pseudomonadati</taxon>
        <taxon>Bacteroidota</taxon>
        <taxon>Bacteroidia</taxon>
        <taxon>Bacteroidales</taxon>
        <taxon>Odoribacteraceae</taxon>
        <taxon>Butyricimonas</taxon>
    </lineage>
</organism>
<evidence type="ECO:0000259" key="3">
    <source>
        <dbReference type="Pfam" id="PF16344"/>
    </source>
</evidence>
<proteinExistence type="predicted"/>
<keyword evidence="5" id="KW-1185">Reference proteome</keyword>
<dbReference type="Pfam" id="PF16344">
    <property type="entry name" value="FecR_C"/>
    <property type="match status" value="1"/>
</dbReference>
<gene>
    <name evidence="4" type="ORF">H8S64_18325</name>
</gene>